<feature type="compositionally biased region" description="Basic residues" evidence="7">
    <location>
        <begin position="1500"/>
        <end position="1515"/>
    </location>
</feature>
<dbReference type="Pfam" id="PF23797">
    <property type="entry name" value="Beta-prop_ELP1_2nd"/>
    <property type="match status" value="1"/>
</dbReference>
<comment type="similarity">
    <text evidence="3">Belongs to the ELP1/IKA1 family.</text>
</comment>
<dbReference type="GO" id="GO:0033588">
    <property type="term" value="C:elongator holoenzyme complex"/>
    <property type="evidence" value="ECO:0007669"/>
    <property type="project" value="InterPro"/>
</dbReference>
<dbReference type="SUPFAM" id="SSF50978">
    <property type="entry name" value="WD40 repeat-like"/>
    <property type="match status" value="1"/>
</dbReference>
<feature type="domain" description="ELP1 alpha-solenoid" evidence="10">
    <location>
        <begin position="1124"/>
        <end position="1181"/>
    </location>
</feature>
<keyword evidence="5" id="KW-0819">tRNA processing</keyword>
<dbReference type="GO" id="GO:0000049">
    <property type="term" value="F:tRNA binding"/>
    <property type="evidence" value="ECO:0007669"/>
    <property type="project" value="TreeGrafter"/>
</dbReference>
<sequence>MRNLLPSSRSLARTKTFFSSSFTVREDEFNDGGFVGGEDEESQRRRRKSQQRKNTNTISCAPSLDEERKHAFVCLESGHVVRARCFVENGKEEEEEEHDAKKTKRRMILLKDTEEEDEDEDEENKSKSKKRRRNAVSVERLPELRATFVALERGELLLVNDSSFSSSSSSSSSLDVERVADVPSGCVSAKFSPDGQMCAVLTKSGKILIMNGDFYLLNERESCLEDVDEEKEEEEETIKSGKITWRNDGESFCVYCTTLKDGKNHLRTYSRDKLEILGRGDVDHEDDETGPGRMGENAAIAWQPRGALIAVSGVAASSSRNSTNNNAEKEEEKVPCVVFYEKNGLRRSSLLMRGFQGSKITHLSWSVDSLTLAISTYDKEKLRSAASIWTRGNANWTCKRCIEDSYSSNNADDGEIYASLSKYAEFDAIHPNTLRIVSTNGEDEVEVNTQTFVWEDCTSSDLGTAAVIDGEILKLTPFSRCVVPPPMCDHSLRFPAKISEVAWRPNAFRRSLENDEEDEVCFVSLHDGRYKVVRVNGNAEAEELFDERNDKKSVVEETMTMPFSLEKRDEFRSYCWIGANALACVSSTNESIIHKIELDDEYSKIVKVSVIELENTRRGRVVTKLAHCCNGNDDDKDGLLVAFVAGEKTPLIFSTSDAKQLNIAASTPSDENVITHELHKAKALANGQVVALYSNGDLFLYRILGGDDDKRLLLMKNVDSFEAFYEDENNTWVKSCDAEGRKQYYKTVSTPNAIACVSRDSKLRVVRLSLSNNKSSAAVVDQLSKSLESQAFFNNIIDPVAARRNWKDVSGDGKTRLGELAFDSLHGKMRAAMRPDDADFATPSSSVAANAGANFADMAKRSVERGSRIAAIPPGSCTVILQQPRGNLEIISPKALVLPSIAKSLKMRHFKTAFRLCSKERVDLNVLIDYDFPSSIEHPNADDLVRGLETPEHVMELLEALRVGDAFAEDGGYMRKLCASAYAECPDRKQMLEDLGVQKIRRTCEAIRTSISNLYMNAGDGTSRWSLAMLTSYACGTGSFLDTHAESNKKDNNDVLSIKAAKRKDLADALEIVAEVRAFEIKDASNKAMSTKNVSASSVAAANDVMNSDSSDADETEFIGAQFTKQTVSAARMLKHLLFLTNDRELFDAALSTGDLAVAHLVAMNSQAMDPGEFMPELQHLHEMREFERQATISERLEMWKDAAKFWLKDKSLEKASTVAAKHGLFPYLHELCEEDENGDDFETKKVITKYHARYLESVVNRSEDAGVAYLKCGDYESALRCFTGVSSSSSSSSKSTGSGSSSWRSGFIVAKEKLKFSDEEMVKLASETCKNLEQASSDYVSAAIIALDYLNDVERAVANFALANKWRDAKLTCFAKNRSDVFETTVFPECVVGATKLLEHFEDVQARSDKYKERLIGLQERRKLYKRTFASIEEGRTRPRRATLDGSEDEEYDDISEMNSEFSNVSGYSLYATSTQFGDGSAISQQSSSRWSASTVGGRRNKKSRKNKNKKNKNGLRAGGPTEERDLSTHVITEVRVSEEKLEECAEICEILIASDNGSDAKVLQNAASMAIEKCKLMRVAARESLKQLIEEKEKEEEYIVLVSSSSNNNVLPPELMERKREIEADLKTMRESMNANAKDDEDVVSYKWSSIRTSAK</sequence>
<dbReference type="Pfam" id="PF23925">
    <property type="entry name" value="A-sol_ELP1"/>
    <property type="match status" value="2"/>
</dbReference>
<feature type="coiled-coil region" evidence="6">
    <location>
        <begin position="217"/>
        <end position="244"/>
    </location>
</feature>
<dbReference type="InterPro" id="IPR036322">
    <property type="entry name" value="WD40_repeat_dom_sf"/>
</dbReference>
<comment type="subcellular location">
    <subcellularLocation>
        <location evidence="1">Cytoplasm</location>
    </subcellularLocation>
</comment>
<feature type="region of interest" description="Disordered" evidence="7">
    <location>
        <begin position="1285"/>
        <end position="1304"/>
    </location>
</feature>
<dbReference type="InterPro" id="IPR006849">
    <property type="entry name" value="Elp1"/>
</dbReference>
<evidence type="ECO:0000256" key="5">
    <source>
        <dbReference type="ARBA" id="ARBA00022694"/>
    </source>
</evidence>
<dbReference type="SUPFAM" id="SSF69322">
    <property type="entry name" value="Tricorn protease domain 2"/>
    <property type="match status" value="1"/>
</dbReference>
<protein>
    <submittedName>
        <fullName evidence="11">Elongator complex protein</fullName>
    </submittedName>
</protein>
<keyword evidence="6" id="KW-0175">Coiled coil</keyword>
<evidence type="ECO:0000256" key="3">
    <source>
        <dbReference type="ARBA" id="ARBA00006086"/>
    </source>
</evidence>
<feature type="region of interest" description="Disordered" evidence="7">
    <location>
        <begin position="27"/>
        <end position="61"/>
    </location>
</feature>
<feature type="domain" description="ELP1 alpha-solenoid" evidence="10">
    <location>
        <begin position="894"/>
        <end position="1042"/>
    </location>
</feature>
<dbReference type="Proteomes" id="UP000198341">
    <property type="component" value="Chromosome 12"/>
</dbReference>
<accession>K8ELH6</accession>
<gene>
    <name evidence="11" type="ordered locus">Bathy12g00420</name>
</gene>
<proteinExistence type="inferred from homology"/>
<dbReference type="PANTHER" id="PTHR12747">
    <property type="entry name" value="ELONGATOR COMPLEX PROTEIN 1"/>
    <property type="match status" value="1"/>
</dbReference>
<evidence type="ECO:0000259" key="9">
    <source>
        <dbReference type="Pfam" id="PF23797"/>
    </source>
</evidence>
<feature type="domain" description="ELP1 first N-terminal beta-propeller" evidence="8">
    <location>
        <begin position="220"/>
        <end position="405"/>
    </location>
</feature>
<dbReference type="GeneID" id="19012677"/>
<dbReference type="PANTHER" id="PTHR12747:SF0">
    <property type="entry name" value="ELONGATOR COMPLEX PROTEIN 1"/>
    <property type="match status" value="1"/>
</dbReference>
<dbReference type="InterPro" id="IPR056164">
    <property type="entry name" value="Beta-prop_ELP1_1st"/>
</dbReference>
<feature type="region of interest" description="Disordered" evidence="7">
    <location>
        <begin position="90"/>
        <end position="136"/>
    </location>
</feature>
<evidence type="ECO:0000259" key="10">
    <source>
        <dbReference type="Pfam" id="PF23925"/>
    </source>
</evidence>
<dbReference type="eggNOG" id="KOG1920">
    <property type="taxonomic scope" value="Eukaryota"/>
</dbReference>
<dbReference type="RefSeq" id="XP_007509776.1">
    <property type="nucleotide sequence ID" value="XM_007509714.1"/>
</dbReference>
<organism evidence="11 12">
    <name type="scientific">Bathycoccus prasinos</name>
    <dbReference type="NCBI Taxonomy" id="41875"/>
    <lineage>
        <taxon>Eukaryota</taxon>
        <taxon>Viridiplantae</taxon>
        <taxon>Chlorophyta</taxon>
        <taxon>Mamiellophyceae</taxon>
        <taxon>Mamiellales</taxon>
        <taxon>Bathycoccaceae</taxon>
        <taxon>Bathycoccus</taxon>
    </lineage>
</organism>
<evidence type="ECO:0000259" key="8">
    <source>
        <dbReference type="Pfam" id="PF04762"/>
    </source>
</evidence>
<feature type="domain" description="ELP1 N-terminal second beta-propeller" evidence="9">
    <location>
        <begin position="467"/>
        <end position="699"/>
    </location>
</feature>
<evidence type="ECO:0000256" key="4">
    <source>
        <dbReference type="ARBA" id="ARBA00022490"/>
    </source>
</evidence>
<dbReference type="InterPro" id="IPR056167">
    <property type="entry name" value="A-sol_ELP1"/>
</dbReference>
<feature type="compositionally biased region" description="Low complexity" evidence="7">
    <location>
        <begin position="1482"/>
        <end position="1499"/>
    </location>
</feature>
<dbReference type="OrthoDB" id="40048at2759"/>
<evidence type="ECO:0000256" key="2">
    <source>
        <dbReference type="ARBA" id="ARBA00005043"/>
    </source>
</evidence>
<evidence type="ECO:0000256" key="6">
    <source>
        <dbReference type="SAM" id="Coils"/>
    </source>
</evidence>
<dbReference type="Pfam" id="PF04762">
    <property type="entry name" value="Beta-prop_ELP1_1st"/>
    <property type="match status" value="1"/>
</dbReference>
<dbReference type="InterPro" id="IPR056165">
    <property type="entry name" value="Beta-prop_ELP1_2nd"/>
</dbReference>
<dbReference type="EMBL" id="FO082267">
    <property type="protein sequence ID" value="CCO18891.1"/>
    <property type="molecule type" value="Genomic_DNA"/>
</dbReference>
<evidence type="ECO:0000256" key="1">
    <source>
        <dbReference type="ARBA" id="ARBA00004496"/>
    </source>
</evidence>
<evidence type="ECO:0000313" key="12">
    <source>
        <dbReference type="Proteomes" id="UP000198341"/>
    </source>
</evidence>
<dbReference type="KEGG" id="bpg:Bathy12g00420"/>
<dbReference type="GO" id="GO:0005829">
    <property type="term" value="C:cytosol"/>
    <property type="evidence" value="ECO:0007669"/>
    <property type="project" value="TreeGrafter"/>
</dbReference>
<feature type="region of interest" description="Disordered" evidence="7">
    <location>
        <begin position="1480"/>
        <end position="1527"/>
    </location>
</feature>
<comment type="pathway">
    <text evidence="2">tRNA modification; 5-methoxycarbonylmethyl-2-thiouridine-tRNA biosynthesis.</text>
</comment>
<feature type="compositionally biased region" description="Acidic residues" evidence="7">
    <location>
        <begin position="113"/>
        <end position="123"/>
    </location>
</feature>
<evidence type="ECO:0000313" key="11">
    <source>
        <dbReference type="EMBL" id="CCO18891.1"/>
    </source>
</evidence>
<dbReference type="UniPathway" id="UPA00988"/>
<dbReference type="STRING" id="41875.K8ELH6"/>
<keyword evidence="4" id="KW-0963">Cytoplasm</keyword>
<dbReference type="GO" id="GO:0002926">
    <property type="term" value="P:tRNA wobble base 5-methoxycarbonylmethyl-2-thiouridinylation"/>
    <property type="evidence" value="ECO:0007669"/>
    <property type="project" value="TreeGrafter"/>
</dbReference>
<evidence type="ECO:0000256" key="7">
    <source>
        <dbReference type="SAM" id="MobiDB-lite"/>
    </source>
</evidence>
<dbReference type="CDD" id="cd01765">
    <property type="entry name" value="FERM_F0_F1"/>
    <property type="match status" value="1"/>
</dbReference>
<keyword evidence="12" id="KW-1185">Reference proteome</keyword>
<reference evidence="11 12" key="1">
    <citation type="submission" date="2011-10" db="EMBL/GenBank/DDBJ databases">
        <authorList>
            <person name="Genoscope - CEA"/>
        </authorList>
    </citation>
    <scope>NUCLEOTIDE SEQUENCE [LARGE SCALE GENOMIC DNA]</scope>
    <source>
        <strain evidence="11 12">RCC 1105</strain>
    </source>
</reference>
<name>K8ELH6_9CHLO</name>